<accession>A0A409VU95</accession>
<evidence type="ECO:0000313" key="1">
    <source>
        <dbReference type="EMBL" id="PPQ69816.1"/>
    </source>
</evidence>
<organism evidence="1 2">
    <name type="scientific">Psilocybe cyanescens</name>
    <dbReference type="NCBI Taxonomy" id="93625"/>
    <lineage>
        <taxon>Eukaryota</taxon>
        <taxon>Fungi</taxon>
        <taxon>Dikarya</taxon>
        <taxon>Basidiomycota</taxon>
        <taxon>Agaricomycotina</taxon>
        <taxon>Agaricomycetes</taxon>
        <taxon>Agaricomycetidae</taxon>
        <taxon>Agaricales</taxon>
        <taxon>Agaricineae</taxon>
        <taxon>Strophariaceae</taxon>
        <taxon>Psilocybe</taxon>
    </lineage>
</organism>
<proteinExistence type="predicted"/>
<dbReference type="AlphaFoldDB" id="A0A409VU95"/>
<dbReference type="InParanoid" id="A0A409VU95"/>
<dbReference type="EMBL" id="NHYD01003923">
    <property type="protein sequence ID" value="PPQ69816.1"/>
    <property type="molecule type" value="Genomic_DNA"/>
</dbReference>
<evidence type="ECO:0000313" key="2">
    <source>
        <dbReference type="Proteomes" id="UP000283269"/>
    </source>
</evidence>
<keyword evidence="2" id="KW-1185">Reference proteome</keyword>
<reference evidence="1 2" key="1">
    <citation type="journal article" date="2018" name="Evol. Lett.">
        <title>Horizontal gene cluster transfer increased hallucinogenic mushroom diversity.</title>
        <authorList>
            <person name="Reynolds H.T."/>
            <person name="Vijayakumar V."/>
            <person name="Gluck-Thaler E."/>
            <person name="Korotkin H.B."/>
            <person name="Matheny P.B."/>
            <person name="Slot J.C."/>
        </authorList>
    </citation>
    <scope>NUCLEOTIDE SEQUENCE [LARGE SCALE GENOMIC DNA]</scope>
    <source>
        <strain evidence="1 2">2631</strain>
    </source>
</reference>
<protein>
    <submittedName>
        <fullName evidence="1">Uncharacterized protein</fullName>
    </submittedName>
</protein>
<gene>
    <name evidence="1" type="ORF">CVT25_009753</name>
</gene>
<sequence>MADVAVYSVLSDSFMSSGDVFCPYIWIGIGGFKSRKGQHAHGRRLDAEGSPRLDLSRTPVEEQLLKNAR</sequence>
<name>A0A409VU95_PSICY</name>
<comment type="caution">
    <text evidence="1">The sequence shown here is derived from an EMBL/GenBank/DDBJ whole genome shotgun (WGS) entry which is preliminary data.</text>
</comment>
<dbReference type="Proteomes" id="UP000283269">
    <property type="component" value="Unassembled WGS sequence"/>
</dbReference>